<keyword evidence="3" id="KW-1185">Reference proteome</keyword>
<reference evidence="2" key="2">
    <citation type="submission" date="2022-01" db="EMBL/GenBank/DDBJ databases">
        <authorList>
            <person name="Yamashiro T."/>
            <person name="Shiraishi A."/>
            <person name="Satake H."/>
            <person name="Nakayama K."/>
        </authorList>
    </citation>
    <scope>NUCLEOTIDE SEQUENCE</scope>
</reference>
<proteinExistence type="predicted"/>
<protein>
    <recommendedName>
        <fullName evidence="4">Retrovirus-related Pol polyprotein from transposon TNT 1-94</fullName>
    </recommendedName>
</protein>
<organism evidence="2 3">
    <name type="scientific">Tanacetum coccineum</name>
    <dbReference type="NCBI Taxonomy" id="301880"/>
    <lineage>
        <taxon>Eukaryota</taxon>
        <taxon>Viridiplantae</taxon>
        <taxon>Streptophyta</taxon>
        <taxon>Embryophyta</taxon>
        <taxon>Tracheophyta</taxon>
        <taxon>Spermatophyta</taxon>
        <taxon>Magnoliopsida</taxon>
        <taxon>eudicotyledons</taxon>
        <taxon>Gunneridae</taxon>
        <taxon>Pentapetalae</taxon>
        <taxon>asterids</taxon>
        <taxon>campanulids</taxon>
        <taxon>Asterales</taxon>
        <taxon>Asteraceae</taxon>
        <taxon>Asteroideae</taxon>
        <taxon>Anthemideae</taxon>
        <taxon>Anthemidinae</taxon>
        <taxon>Tanacetum</taxon>
    </lineage>
</organism>
<feature type="region of interest" description="Disordered" evidence="1">
    <location>
        <begin position="60"/>
        <end position="103"/>
    </location>
</feature>
<evidence type="ECO:0000256" key="1">
    <source>
        <dbReference type="SAM" id="MobiDB-lite"/>
    </source>
</evidence>
<accession>A0ABQ4XYR8</accession>
<sequence length="199" mass="21687">MASEQHSSGPDLQGLISGHVSSGLVLNKVASTSAKPPTKNDWVLFQPMFDEHFKNPSAASNPISAATLPPPDTAGTSSSLSTSIDKDAPSLSTSPNIEATNSPLNFTNVETNEEVAMFETKANPMDAVSTKHIAVCYHFIKVQVKNGVVELYFVKTDYQLADIFTKALARERFEFLINRLGMQSITPKEQKRLAESNEE</sequence>
<evidence type="ECO:0000313" key="2">
    <source>
        <dbReference type="EMBL" id="GJS70575.1"/>
    </source>
</evidence>
<name>A0ABQ4XYR8_9ASTR</name>
<feature type="compositionally biased region" description="Polar residues" evidence="1">
    <location>
        <begin position="74"/>
        <end position="83"/>
    </location>
</feature>
<evidence type="ECO:0008006" key="4">
    <source>
        <dbReference type="Google" id="ProtNLM"/>
    </source>
</evidence>
<evidence type="ECO:0000313" key="3">
    <source>
        <dbReference type="Proteomes" id="UP001151760"/>
    </source>
</evidence>
<gene>
    <name evidence="2" type="ORF">Tco_0703416</name>
</gene>
<dbReference type="Proteomes" id="UP001151760">
    <property type="component" value="Unassembled WGS sequence"/>
</dbReference>
<reference evidence="2" key="1">
    <citation type="journal article" date="2022" name="Int. J. Mol. Sci.">
        <title>Draft Genome of Tanacetum Coccineum: Genomic Comparison of Closely Related Tanacetum-Family Plants.</title>
        <authorList>
            <person name="Yamashiro T."/>
            <person name="Shiraishi A."/>
            <person name="Nakayama K."/>
            <person name="Satake H."/>
        </authorList>
    </citation>
    <scope>NUCLEOTIDE SEQUENCE</scope>
</reference>
<dbReference type="EMBL" id="BQNB010009943">
    <property type="protein sequence ID" value="GJS70575.1"/>
    <property type="molecule type" value="Genomic_DNA"/>
</dbReference>
<feature type="compositionally biased region" description="Polar residues" evidence="1">
    <location>
        <begin position="90"/>
        <end position="103"/>
    </location>
</feature>
<comment type="caution">
    <text evidence="2">The sequence shown here is derived from an EMBL/GenBank/DDBJ whole genome shotgun (WGS) entry which is preliminary data.</text>
</comment>